<keyword evidence="2" id="KW-1185">Reference proteome</keyword>
<reference evidence="1 2" key="2">
    <citation type="submission" date="2024-11" db="EMBL/GenBank/DDBJ databases">
        <title>Using genomics to understand microbial adaptation to soil warming.</title>
        <authorList>
            <person name="Deangelis K.M. PhD."/>
        </authorList>
    </citation>
    <scope>NUCLEOTIDE SEQUENCE [LARGE SCALE GENOMIC DNA]</scope>
    <source>
        <strain evidence="1 2">GAS97</strain>
    </source>
</reference>
<evidence type="ECO:0000313" key="1">
    <source>
        <dbReference type="EMBL" id="MFK4444200.1"/>
    </source>
</evidence>
<organism evidence="1 2">
    <name type="scientific">Caballeronia udeis</name>
    <dbReference type="NCBI Taxonomy" id="1232866"/>
    <lineage>
        <taxon>Bacteria</taxon>
        <taxon>Pseudomonadati</taxon>
        <taxon>Pseudomonadota</taxon>
        <taxon>Betaproteobacteria</taxon>
        <taxon>Burkholderiales</taxon>
        <taxon>Burkholderiaceae</taxon>
        <taxon>Caballeronia</taxon>
    </lineage>
</organism>
<dbReference type="InterPro" id="IPR036188">
    <property type="entry name" value="FAD/NAD-bd_sf"/>
</dbReference>
<reference evidence="1 2" key="1">
    <citation type="submission" date="2024-10" db="EMBL/GenBank/DDBJ databases">
        <authorList>
            <person name="Deangelis K."/>
            <person name="Huntemann M."/>
            <person name="Clum A."/>
            <person name="Wang J."/>
            <person name="Palaniappan K."/>
            <person name="Ritter S."/>
            <person name="Chen I.-M."/>
            <person name="Stamatis D."/>
            <person name="Reddy T."/>
            <person name="O'Malley R."/>
            <person name="Daum C."/>
            <person name="Ng V."/>
            <person name="Ivanova N."/>
            <person name="Kyrpides N."/>
            <person name="Woyke T."/>
        </authorList>
    </citation>
    <scope>NUCLEOTIDE SEQUENCE [LARGE SCALE GENOMIC DNA]</scope>
    <source>
        <strain evidence="1 2">GAS97</strain>
    </source>
</reference>
<dbReference type="Gene3D" id="3.50.50.60">
    <property type="entry name" value="FAD/NAD(P)-binding domain"/>
    <property type="match status" value="1"/>
</dbReference>
<comment type="caution">
    <text evidence="1">The sequence shown here is derived from an EMBL/GenBank/DDBJ whole genome shotgun (WGS) entry which is preliminary data.</text>
</comment>
<proteinExistence type="predicted"/>
<accession>A0ABW8MKJ9</accession>
<name>A0ABW8MKJ9_9BURK</name>
<dbReference type="EMBL" id="JBIYDN010000013">
    <property type="protein sequence ID" value="MFK4444200.1"/>
    <property type="molecule type" value="Genomic_DNA"/>
</dbReference>
<gene>
    <name evidence="1" type="ORF">ABH943_004222</name>
</gene>
<sequence>MMPDGPSVLGETQLRNLYINAGHGSTGRAMAMGSGCTVADVITGRKPAIDLAGLTLGRYC</sequence>
<protein>
    <submittedName>
        <fullName evidence="1">Glycine/D-amino acid oxidase-like deaminating enzyme</fullName>
    </submittedName>
</protein>
<dbReference type="Proteomes" id="UP001620514">
    <property type="component" value="Unassembled WGS sequence"/>
</dbReference>
<evidence type="ECO:0000313" key="2">
    <source>
        <dbReference type="Proteomes" id="UP001620514"/>
    </source>
</evidence>